<keyword evidence="3" id="KW-1185">Reference proteome</keyword>
<sequence>MRRKIMISVDEKILDKFDRMAEERCMSRSKFVAHAMKNEVEKWE</sequence>
<dbReference type="Proteomes" id="UP001396646">
    <property type="component" value="Unassembled WGS sequence"/>
</dbReference>
<dbReference type="InterPro" id="IPR002145">
    <property type="entry name" value="CopG"/>
</dbReference>
<proteinExistence type="predicted"/>
<dbReference type="Gene3D" id="1.10.1220.10">
    <property type="entry name" value="Met repressor-like"/>
    <property type="match status" value="1"/>
</dbReference>
<name>A0ABU9KVM0_9EURY</name>
<feature type="domain" description="Ribbon-helix-helix protein CopG" evidence="1">
    <location>
        <begin position="5"/>
        <end position="32"/>
    </location>
</feature>
<dbReference type="Pfam" id="PF01402">
    <property type="entry name" value="RHH_1"/>
    <property type="match status" value="1"/>
</dbReference>
<comment type="caution">
    <text evidence="2">The sequence shown here is derived from an EMBL/GenBank/DDBJ whole genome shotgun (WGS) entry which is preliminary data.</text>
</comment>
<dbReference type="EMBL" id="JBCAUS010000008">
    <property type="protein sequence ID" value="MEL4306452.1"/>
    <property type="molecule type" value="Genomic_DNA"/>
</dbReference>
<protein>
    <submittedName>
        <fullName evidence="2">Ribbon-helix-helix protein, CopG family</fullName>
    </submittedName>
</protein>
<reference evidence="2 3" key="1">
    <citation type="submission" date="2024-04" db="EMBL/GenBank/DDBJ databases">
        <title>Methanococcoides sp. LMO-2.</title>
        <authorList>
            <person name="Liang L."/>
        </authorList>
    </citation>
    <scope>NUCLEOTIDE SEQUENCE [LARGE SCALE GENOMIC DNA]</scope>
    <source>
        <strain evidence="2 3">LMO-2</strain>
    </source>
</reference>
<dbReference type="SUPFAM" id="SSF47598">
    <property type="entry name" value="Ribbon-helix-helix"/>
    <property type="match status" value="1"/>
</dbReference>
<gene>
    <name evidence="2" type="ORF">WOA13_11550</name>
</gene>
<dbReference type="RefSeq" id="WP_342128054.1">
    <property type="nucleotide sequence ID" value="NZ_JBCAUS010000008.1"/>
</dbReference>
<evidence type="ECO:0000259" key="1">
    <source>
        <dbReference type="Pfam" id="PF01402"/>
    </source>
</evidence>
<dbReference type="InterPro" id="IPR010985">
    <property type="entry name" value="Ribbon_hlx_hlx"/>
</dbReference>
<dbReference type="InterPro" id="IPR013321">
    <property type="entry name" value="Arc_rbn_hlx_hlx"/>
</dbReference>
<evidence type="ECO:0000313" key="2">
    <source>
        <dbReference type="EMBL" id="MEL4306452.1"/>
    </source>
</evidence>
<accession>A0ABU9KVM0</accession>
<evidence type="ECO:0000313" key="3">
    <source>
        <dbReference type="Proteomes" id="UP001396646"/>
    </source>
</evidence>
<organism evidence="2 3">
    <name type="scientific">Methanococcoides cohabitans</name>
    <dbReference type="NCBI Taxonomy" id="3136559"/>
    <lineage>
        <taxon>Archaea</taxon>
        <taxon>Methanobacteriati</taxon>
        <taxon>Methanobacteriota</taxon>
        <taxon>Stenosarchaea group</taxon>
        <taxon>Methanomicrobia</taxon>
        <taxon>Methanosarcinales</taxon>
        <taxon>Methanosarcinaceae</taxon>
        <taxon>Methanococcoides</taxon>
    </lineage>
</organism>